<comment type="similarity">
    <text evidence="1">Belongs to the peptidase C1 family.</text>
</comment>
<dbReference type="GO" id="GO:0008234">
    <property type="term" value="F:cysteine-type peptidase activity"/>
    <property type="evidence" value="ECO:0007669"/>
    <property type="project" value="InterPro"/>
</dbReference>
<evidence type="ECO:0000259" key="3">
    <source>
        <dbReference type="SMART" id="SM00645"/>
    </source>
</evidence>
<dbReference type="InterPro" id="IPR038765">
    <property type="entry name" value="Papain-like_cys_pep_sf"/>
</dbReference>
<organism evidence="4 5">
    <name type="scientific">Diploscapter pachys</name>
    <dbReference type="NCBI Taxonomy" id="2018661"/>
    <lineage>
        <taxon>Eukaryota</taxon>
        <taxon>Metazoa</taxon>
        <taxon>Ecdysozoa</taxon>
        <taxon>Nematoda</taxon>
        <taxon>Chromadorea</taxon>
        <taxon>Rhabditida</taxon>
        <taxon>Rhabditina</taxon>
        <taxon>Rhabditomorpha</taxon>
        <taxon>Rhabditoidea</taxon>
        <taxon>Rhabditidae</taxon>
        <taxon>Diploscapter</taxon>
    </lineage>
</organism>
<dbReference type="PROSITE" id="PS00640">
    <property type="entry name" value="THIOL_PROTEASE_ASN"/>
    <property type="match status" value="1"/>
</dbReference>
<gene>
    <name evidence="4" type="ORF">WR25_08867</name>
</gene>
<dbReference type="EMBL" id="LIAE01010556">
    <property type="protein sequence ID" value="PAV58868.1"/>
    <property type="molecule type" value="Genomic_DNA"/>
</dbReference>
<comment type="caution">
    <text evidence="4">The sequence shown here is derived from an EMBL/GenBank/DDBJ whole genome shotgun (WGS) entry which is preliminary data.</text>
</comment>
<protein>
    <recommendedName>
        <fullName evidence="3">Peptidase C1A papain C-terminal domain-containing protein</fullName>
    </recommendedName>
</protein>
<dbReference type="InterPro" id="IPR025660">
    <property type="entry name" value="Pept_his_AS"/>
</dbReference>
<dbReference type="AlphaFoldDB" id="A0A2A2JAR7"/>
<dbReference type="Pfam" id="PF00112">
    <property type="entry name" value="Peptidase_C1"/>
    <property type="match status" value="1"/>
</dbReference>
<feature type="domain" description="Peptidase C1A papain C-terminal" evidence="3">
    <location>
        <begin position="1"/>
        <end position="100"/>
    </location>
</feature>
<dbReference type="InterPro" id="IPR013128">
    <property type="entry name" value="Peptidase_C1A"/>
</dbReference>
<evidence type="ECO:0000313" key="5">
    <source>
        <dbReference type="Proteomes" id="UP000218231"/>
    </source>
</evidence>
<dbReference type="InterPro" id="IPR000668">
    <property type="entry name" value="Peptidase_C1A_C"/>
</dbReference>
<dbReference type="SUPFAM" id="SSF54001">
    <property type="entry name" value="Cysteine proteinases"/>
    <property type="match status" value="1"/>
</dbReference>
<proteinExistence type="inferred from homology"/>
<dbReference type="Proteomes" id="UP000218231">
    <property type="component" value="Unassembled WGS sequence"/>
</dbReference>
<evidence type="ECO:0000313" key="4">
    <source>
        <dbReference type="EMBL" id="PAV58868.1"/>
    </source>
</evidence>
<dbReference type="OrthoDB" id="5847537at2759"/>
<evidence type="ECO:0000256" key="2">
    <source>
        <dbReference type="ARBA" id="ARBA00023157"/>
    </source>
</evidence>
<dbReference type="Gene3D" id="3.90.70.10">
    <property type="entry name" value="Cysteine proteinases"/>
    <property type="match status" value="1"/>
</dbReference>
<keyword evidence="5" id="KW-1185">Reference proteome</keyword>
<sequence length="107" mass="11947">MGYPMLKTPFDLVHKTNGPVEAAYTVYEDFYYYTTGIYKYQFGGVVGGHAVKILGWGTEGGVDFWLVANSWAADWGENGYFRILRGTNECGIEHAIVAGRFLEIPIP</sequence>
<evidence type="ECO:0000256" key="1">
    <source>
        <dbReference type="ARBA" id="ARBA00008455"/>
    </source>
</evidence>
<dbReference type="STRING" id="2018661.A0A2A2JAR7"/>
<dbReference type="SMART" id="SM00645">
    <property type="entry name" value="Pept_C1"/>
    <property type="match status" value="1"/>
</dbReference>
<reference evidence="4 5" key="1">
    <citation type="journal article" date="2017" name="Curr. Biol.">
        <title>Genome architecture and evolution of a unichromosomal asexual nematode.</title>
        <authorList>
            <person name="Fradin H."/>
            <person name="Zegar C."/>
            <person name="Gutwein M."/>
            <person name="Lucas J."/>
            <person name="Kovtun M."/>
            <person name="Corcoran D."/>
            <person name="Baugh L.R."/>
            <person name="Kiontke K."/>
            <person name="Gunsalus K."/>
            <person name="Fitch D.H."/>
            <person name="Piano F."/>
        </authorList>
    </citation>
    <scope>NUCLEOTIDE SEQUENCE [LARGE SCALE GENOMIC DNA]</scope>
    <source>
        <strain evidence="4">PF1309</strain>
    </source>
</reference>
<dbReference type="GO" id="GO:0006508">
    <property type="term" value="P:proteolysis"/>
    <property type="evidence" value="ECO:0007669"/>
    <property type="project" value="InterPro"/>
</dbReference>
<accession>A0A2A2JAR7</accession>
<dbReference type="PROSITE" id="PS00639">
    <property type="entry name" value="THIOL_PROTEASE_HIS"/>
    <property type="match status" value="1"/>
</dbReference>
<dbReference type="InterPro" id="IPR025661">
    <property type="entry name" value="Pept_asp_AS"/>
</dbReference>
<dbReference type="PANTHER" id="PTHR12411">
    <property type="entry name" value="CYSTEINE PROTEASE FAMILY C1-RELATED"/>
    <property type="match status" value="1"/>
</dbReference>
<name>A0A2A2JAR7_9BILA</name>
<keyword evidence="2" id="KW-1015">Disulfide bond</keyword>